<keyword evidence="1" id="KW-1133">Transmembrane helix</keyword>
<comment type="caution">
    <text evidence="2">The sequence shown here is derived from an EMBL/GenBank/DDBJ whole genome shotgun (WGS) entry which is preliminary data.</text>
</comment>
<gene>
    <name evidence="2" type="ORF">DNG36_24620</name>
</gene>
<sequence length="88" mass="9924">MAIGIRTPTKIPIVSFTMNSLCKTSHASFFHIAIIIDCNFNKSFMPFAFLFSATVDTLFYSCALEIVFITFLSVFMLFFLYSAIAVRA</sequence>
<dbReference type="AlphaFoldDB" id="A0A5T4VHT0"/>
<dbReference type="EMBL" id="AAGANV010000016">
    <property type="protein sequence ID" value="EBL8937092.1"/>
    <property type="molecule type" value="Genomic_DNA"/>
</dbReference>
<feature type="transmembrane region" description="Helical" evidence="1">
    <location>
        <begin position="58"/>
        <end position="81"/>
    </location>
</feature>
<name>A0A5T4VHT0_SALER</name>
<keyword evidence="1" id="KW-0812">Transmembrane</keyword>
<keyword evidence="1" id="KW-0472">Membrane</keyword>
<evidence type="ECO:0000256" key="1">
    <source>
        <dbReference type="SAM" id="Phobius"/>
    </source>
</evidence>
<accession>A0A5T4VHT0</accession>
<evidence type="ECO:0000313" key="2">
    <source>
        <dbReference type="EMBL" id="EBL8937092.1"/>
    </source>
</evidence>
<protein>
    <submittedName>
        <fullName evidence="2">Uncharacterized protein</fullName>
    </submittedName>
</protein>
<reference evidence="2" key="1">
    <citation type="submission" date="2018-06" db="EMBL/GenBank/DDBJ databases">
        <authorList>
            <consortium name="PulseNet: The National Subtyping Network for Foodborne Disease Surveillance"/>
            <person name="Tarr C.L."/>
            <person name="Trees E."/>
            <person name="Katz L.S."/>
            <person name="Carleton-Romer H.A."/>
            <person name="Stroika S."/>
            <person name="Kucerova Z."/>
            <person name="Roache K.F."/>
            <person name="Sabol A.L."/>
            <person name="Besser J."/>
            <person name="Gerner-Smidt P."/>
        </authorList>
    </citation>
    <scope>NUCLEOTIDE SEQUENCE</scope>
    <source>
        <strain evidence="2">PNUSAS042469</strain>
    </source>
</reference>
<organism evidence="2">
    <name type="scientific">Salmonella enterica</name>
    <name type="common">Salmonella choleraesuis</name>
    <dbReference type="NCBI Taxonomy" id="28901"/>
    <lineage>
        <taxon>Bacteria</taxon>
        <taxon>Pseudomonadati</taxon>
        <taxon>Pseudomonadota</taxon>
        <taxon>Gammaproteobacteria</taxon>
        <taxon>Enterobacterales</taxon>
        <taxon>Enterobacteriaceae</taxon>
        <taxon>Salmonella</taxon>
    </lineage>
</organism>
<proteinExistence type="predicted"/>